<dbReference type="InterPro" id="IPR016163">
    <property type="entry name" value="Ald_DH_C"/>
</dbReference>
<dbReference type="STRING" id="50990.A0A4Y7QC87"/>
<gene>
    <name evidence="7" type="ORF">BD410DRAFT_837985</name>
</gene>
<accession>A0A4Y7QC87</accession>
<dbReference type="EMBL" id="ML170166">
    <property type="protein sequence ID" value="TDL24450.1"/>
    <property type="molecule type" value="Genomic_DNA"/>
</dbReference>
<dbReference type="SUPFAM" id="SSF53720">
    <property type="entry name" value="ALDH-like"/>
    <property type="match status" value="1"/>
</dbReference>
<evidence type="ECO:0000313" key="8">
    <source>
        <dbReference type="Proteomes" id="UP000294933"/>
    </source>
</evidence>
<dbReference type="Proteomes" id="UP000294933">
    <property type="component" value="Unassembled WGS sequence"/>
</dbReference>
<name>A0A4Y7QC87_9AGAM</name>
<evidence type="ECO:0000256" key="5">
    <source>
        <dbReference type="RuleBase" id="RU003345"/>
    </source>
</evidence>
<evidence type="ECO:0000256" key="4">
    <source>
        <dbReference type="PROSITE-ProRule" id="PRU10007"/>
    </source>
</evidence>
<evidence type="ECO:0000256" key="1">
    <source>
        <dbReference type="ARBA" id="ARBA00009986"/>
    </source>
</evidence>
<dbReference type="PANTHER" id="PTHR42986">
    <property type="entry name" value="BENZALDEHYDE DEHYDROGENASE YFMT"/>
    <property type="match status" value="1"/>
</dbReference>
<proteinExistence type="inferred from homology"/>
<dbReference type="Gene3D" id="3.40.309.10">
    <property type="entry name" value="Aldehyde Dehydrogenase, Chain A, domain 2"/>
    <property type="match status" value="1"/>
</dbReference>
<keyword evidence="2 5" id="KW-0560">Oxidoreductase</keyword>
<evidence type="ECO:0000256" key="3">
    <source>
        <dbReference type="ARBA" id="ARBA00023027"/>
    </source>
</evidence>
<feature type="domain" description="Aldehyde dehydrogenase" evidence="6">
    <location>
        <begin position="18"/>
        <end position="396"/>
    </location>
</feature>
<sequence length="418" mass="44160">MKAADLIQTDKYVQNGVRAIEEETAAVKLVAMMDIQMAARTLIDAAGQATQIQGDFYESTAVPGAQVLVSRKPHGVIFAIPPWNGPVILTLRAICIPLICGNTVVVKPAEVCPRSQAVAIEVLHEAGIPPGVLNLVSVSKDNSPKLTAEIIANPLVRHINFTGSDRVGKILAAEAAKYLKPCVFELGGKAPAVVLDDANISDAARAITFGALLHSGQVCMSTERVIVQRGAAATLQSELLKLFRNVKAGDPTRDPSAQLSCLINEASAVNVVKMVEEAKSSGAQVLLGDIRREGARVQPHILTGVNPGMRAWDRESFGPVVVISVVDTVDEAIELANASEYSLTASVWASDRYKGVEVANQIRAGCTSVNGPTIHIEPGLELAGLGGATGYGRFTVDNFTVKRGVVVHPPNVTYPLTG</sequence>
<feature type="active site" evidence="4">
    <location>
        <position position="185"/>
    </location>
</feature>
<keyword evidence="3" id="KW-0520">NAD</keyword>
<reference evidence="7 8" key="1">
    <citation type="submission" date="2018-06" db="EMBL/GenBank/DDBJ databases">
        <title>A transcriptomic atlas of mushroom development highlights an independent origin of complex multicellularity.</title>
        <authorList>
            <consortium name="DOE Joint Genome Institute"/>
            <person name="Krizsan K."/>
            <person name="Almasi E."/>
            <person name="Merenyi Z."/>
            <person name="Sahu N."/>
            <person name="Viragh M."/>
            <person name="Koszo T."/>
            <person name="Mondo S."/>
            <person name="Kiss B."/>
            <person name="Balint B."/>
            <person name="Kues U."/>
            <person name="Barry K."/>
            <person name="Hegedus J.C."/>
            <person name="Henrissat B."/>
            <person name="Johnson J."/>
            <person name="Lipzen A."/>
            <person name="Ohm R."/>
            <person name="Nagy I."/>
            <person name="Pangilinan J."/>
            <person name="Yan J."/>
            <person name="Xiong Y."/>
            <person name="Grigoriev I.V."/>
            <person name="Hibbett D.S."/>
            <person name="Nagy L.G."/>
        </authorList>
    </citation>
    <scope>NUCLEOTIDE SEQUENCE [LARGE SCALE GENOMIC DNA]</scope>
    <source>
        <strain evidence="7 8">SZMC22713</strain>
    </source>
</reference>
<dbReference type="InterPro" id="IPR016161">
    <property type="entry name" value="Ald_DH/histidinol_DH"/>
</dbReference>
<dbReference type="PANTHER" id="PTHR42986:SF1">
    <property type="entry name" value="BENZALDEHYDE DEHYDROGENASE YFMT"/>
    <property type="match status" value="1"/>
</dbReference>
<dbReference type="GO" id="GO:0016620">
    <property type="term" value="F:oxidoreductase activity, acting on the aldehyde or oxo group of donors, NAD or NADP as acceptor"/>
    <property type="evidence" value="ECO:0007669"/>
    <property type="project" value="InterPro"/>
</dbReference>
<dbReference type="VEuPathDB" id="FungiDB:BD410DRAFT_837985"/>
<dbReference type="InterPro" id="IPR029510">
    <property type="entry name" value="Ald_DH_CS_GLU"/>
</dbReference>
<keyword evidence="8" id="KW-1185">Reference proteome</keyword>
<dbReference type="AlphaFoldDB" id="A0A4Y7QC87"/>
<dbReference type="Gene3D" id="3.40.605.10">
    <property type="entry name" value="Aldehyde Dehydrogenase, Chain A, domain 1"/>
    <property type="match status" value="1"/>
</dbReference>
<organism evidence="7 8">
    <name type="scientific">Rickenella mellea</name>
    <dbReference type="NCBI Taxonomy" id="50990"/>
    <lineage>
        <taxon>Eukaryota</taxon>
        <taxon>Fungi</taxon>
        <taxon>Dikarya</taxon>
        <taxon>Basidiomycota</taxon>
        <taxon>Agaricomycotina</taxon>
        <taxon>Agaricomycetes</taxon>
        <taxon>Hymenochaetales</taxon>
        <taxon>Rickenellaceae</taxon>
        <taxon>Rickenella</taxon>
    </lineage>
</organism>
<dbReference type="OrthoDB" id="310895at2759"/>
<evidence type="ECO:0000259" key="6">
    <source>
        <dbReference type="Pfam" id="PF00171"/>
    </source>
</evidence>
<comment type="similarity">
    <text evidence="1 5">Belongs to the aldehyde dehydrogenase family.</text>
</comment>
<dbReference type="PROSITE" id="PS00687">
    <property type="entry name" value="ALDEHYDE_DEHYDR_GLU"/>
    <property type="match status" value="1"/>
</dbReference>
<dbReference type="InterPro" id="IPR015590">
    <property type="entry name" value="Aldehyde_DH_dom"/>
</dbReference>
<dbReference type="InterPro" id="IPR016162">
    <property type="entry name" value="Ald_DH_N"/>
</dbReference>
<protein>
    <submittedName>
        <fullName evidence="7">ALDH-like protein</fullName>
    </submittedName>
</protein>
<dbReference type="Pfam" id="PF00171">
    <property type="entry name" value="Aldedh"/>
    <property type="match status" value="1"/>
</dbReference>
<evidence type="ECO:0000256" key="2">
    <source>
        <dbReference type="ARBA" id="ARBA00023002"/>
    </source>
</evidence>
<evidence type="ECO:0000313" key="7">
    <source>
        <dbReference type="EMBL" id="TDL24450.1"/>
    </source>
</evidence>